<proteinExistence type="inferred from homology"/>
<feature type="transmembrane region" description="Helical" evidence="5">
    <location>
        <begin position="329"/>
        <end position="348"/>
    </location>
</feature>
<dbReference type="InterPro" id="IPR004089">
    <property type="entry name" value="MCPsignal_dom"/>
</dbReference>
<dbReference type="Gene3D" id="1.10.287.950">
    <property type="entry name" value="Methyl-accepting chemotaxis protein"/>
    <property type="match status" value="1"/>
</dbReference>
<dbReference type="SMART" id="SM00283">
    <property type="entry name" value="MA"/>
    <property type="match status" value="1"/>
</dbReference>
<dbReference type="GO" id="GO:0016020">
    <property type="term" value="C:membrane"/>
    <property type="evidence" value="ECO:0007669"/>
    <property type="project" value="InterPro"/>
</dbReference>
<keyword evidence="5" id="KW-0472">Membrane</keyword>
<dbReference type="AlphaFoldDB" id="A0A0H5SJU5"/>
<evidence type="ECO:0000256" key="2">
    <source>
        <dbReference type="ARBA" id="ARBA00029447"/>
    </source>
</evidence>
<dbReference type="PROSITE" id="PS50885">
    <property type="entry name" value="HAMP"/>
    <property type="match status" value="1"/>
</dbReference>
<feature type="coiled-coil region" evidence="4">
    <location>
        <begin position="674"/>
        <end position="701"/>
    </location>
</feature>
<dbReference type="RefSeq" id="WP_158245971.1">
    <property type="nucleotide sequence ID" value="NZ_CVTD020000028.1"/>
</dbReference>
<evidence type="ECO:0000259" key="6">
    <source>
        <dbReference type="PROSITE" id="PS50111"/>
    </source>
</evidence>
<evidence type="ECO:0000256" key="3">
    <source>
        <dbReference type="PROSITE-ProRule" id="PRU00284"/>
    </source>
</evidence>
<dbReference type="Gene3D" id="6.10.340.10">
    <property type="match status" value="1"/>
</dbReference>
<keyword evidence="5" id="KW-0812">Transmembrane</keyword>
<dbReference type="SUPFAM" id="SSF58104">
    <property type="entry name" value="Methyl-accepting chemotaxis protein (MCP) signaling domain"/>
    <property type="match status" value="1"/>
</dbReference>
<reference evidence="8 9" key="1">
    <citation type="submission" date="2015-06" db="EMBL/GenBank/DDBJ databases">
        <authorList>
            <person name="Wibberg Daniel"/>
        </authorList>
    </citation>
    <scope>NUCLEOTIDE SEQUENCE [LARGE SCALE GENOMIC DNA]</scope>
    <source>
        <strain evidence="8 9">T3/55T</strain>
    </source>
</reference>
<dbReference type="EMBL" id="CVTD020000028">
    <property type="protein sequence ID" value="CRZ35782.1"/>
    <property type="molecule type" value="Genomic_DNA"/>
</dbReference>
<evidence type="ECO:0000313" key="9">
    <source>
        <dbReference type="Proteomes" id="UP000236497"/>
    </source>
</evidence>
<keyword evidence="9" id="KW-1185">Reference proteome</keyword>
<name>A0A0H5SJU5_HERHM</name>
<gene>
    <name evidence="8" type="ORF">HHT355_2599</name>
</gene>
<dbReference type="PANTHER" id="PTHR32089:SF112">
    <property type="entry name" value="LYSOZYME-LIKE PROTEIN-RELATED"/>
    <property type="match status" value="1"/>
</dbReference>
<evidence type="ECO:0000256" key="4">
    <source>
        <dbReference type="SAM" id="Coils"/>
    </source>
</evidence>
<dbReference type="Pfam" id="PF00015">
    <property type="entry name" value="MCPsignal"/>
    <property type="match status" value="1"/>
</dbReference>
<dbReference type="PROSITE" id="PS50111">
    <property type="entry name" value="CHEMOTAXIS_TRANSDUC_2"/>
    <property type="match status" value="1"/>
</dbReference>
<feature type="domain" description="Methyl-accepting transducer" evidence="6">
    <location>
        <begin position="421"/>
        <end position="671"/>
    </location>
</feature>
<sequence>MGVKNNSTKENVKNGILSMLHKGKQLLNKIPMPKQFSSLRIKLILSFLIPIAFIIILGISSYRLAASGLSNKYQDTAIQVVEKTAEYISFGLKTVENTSQEYLSDNNINRYFTFAHIDSKAEMFQLLNNIQNDFVVKSTVDDFILSIYVIPESITAISSKNSITLNSEIYKGILDTDIGEQLVNNRSNLIWSGSDAYLDEKFETNSANYSLRLIRKYPNFPSFLIIDVQADVIKNILKNTNLDDTGILAFVTADGKEITKNDNEEILFSDQSFYKNALENSEIKGSEYVKFNGKSYLFMYSKIGNTGAMICSLIPKSTITGQATGIRNITVLLVLVACVIAVVIAAMISTGIDKTIKNVISGLKKAASGDLTVDFHTNRNDEFKTLIEEIKSTFSNMKDLIKQVNLLSGIVSESSVELNQTSAVFLKNTEGISRAMNEIEQGIMQQANDAEECLVQMDNLSKKIVLVSDNTKEISRIADHVKVSIAEGTNCTQELNQQTKATIDITTDIINAIETLAEKSTAVTQITKVINEIVDQTNLLSLNASIEAARAGDAGRGFAVVANEIRNLAEKSKYSVNEIQKIIASIWDDTQTAVETAKKVEKVISQQENAVKNTTVSYDRINESVEKLIVNLNYISENINNIEESRISTLGSIENISAVLEEIAASSNSVSQAATEQLNSVEALNNSAKSLKDNADELTKAVKKFTI</sequence>
<dbReference type="Gene3D" id="3.30.450.20">
    <property type="entry name" value="PAS domain"/>
    <property type="match status" value="1"/>
</dbReference>
<evidence type="ECO:0000313" key="8">
    <source>
        <dbReference type="EMBL" id="CRZ35782.1"/>
    </source>
</evidence>
<dbReference type="PANTHER" id="PTHR32089">
    <property type="entry name" value="METHYL-ACCEPTING CHEMOTAXIS PROTEIN MCPB"/>
    <property type="match status" value="1"/>
</dbReference>
<keyword evidence="1 3" id="KW-0807">Transducer</keyword>
<dbReference type="InterPro" id="IPR003660">
    <property type="entry name" value="HAMP_dom"/>
</dbReference>
<keyword evidence="4" id="KW-0175">Coiled coil</keyword>
<evidence type="ECO:0008006" key="10">
    <source>
        <dbReference type="Google" id="ProtNLM"/>
    </source>
</evidence>
<comment type="similarity">
    <text evidence="2">Belongs to the methyl-accepting chemotaxis (MCP) protein family.</text>
</comment>
<feature type="transmembrane region" description="Helical" evidence="5">
    <location>
        <begin position="43"/>
        <end position="62"/>
    </location>
</feature>
<keyword evidence="5" id="KW-1133">Transmembrane helix</keyword>
<dbReference type="GO" id="GO:0007165">
    <property type="term" value="P:signal transduction"/>
    <property type="evidence" value="ECO:0007669"/>
    <property type="project" value="UniProtKB-KW"/>
</dbReference>
<evidence type="ECO:0000256" key="1">
    <source>
        <dbReference type="ARBA" id="ARBA00023224"/>
    </source>
</evidence>
<accession>A0A0H5SJU5</accession>
<organism evidence="8 9">
    <name type="scientific">Herbinix hemicellulosilytica</name>
    <dbReference type="NCBI Taxonomy" id="1564487"/>
    <lineage>
        <taxon>Bacteria</taxon>
        <taxon>Bacillati</taxon>
        <taxon>Bacillota</taxon>
        <taxon>Clostridia</taxon>
        <taxon>Lachnospirales</taxon>
        <taxon>Lachnospiraceae</taxon>
        <taxon>Herbinix</taxon>
    </lineage>
</organism>
<feature type="domain" description="HAMP" evidence="7">
    <location>
        <begin position="350"/>
        <end position="402"/>
    </location>
</feature>
<protein>
    <recommendedName>
        <fullName evidence="10">Methyl-accepting chemotaxis protein</fullName>
    </recommendedName>
</protein>
<dbReference type="Proteomes" id="UP000236497">
    <property type="component" value="Unassembled WGS sequence"/>
</dbReference>
<evidence type="ECO:0000256" key="5">
    <source>
        <dbReference type="SAM" id="Phobius"/>
    </source>
</evidence>
<evidence type="ECO:0000259" key="7">
    <source>
        <dbReference type="PROSITE" id="PS50885"/>
    </source>
</evidence>